<protein>
    <submittedName>
        <fullName evidence="3">PQQ-binding-like beta-propeller repeat protein</fullName>
    </submittedName>
</protein>
<feature type="signal peptide" evidence="1">
    <location>
        <begin position="1"/>
        <end position="16"/>
    </location>
</feature>
<feature type="domain" description="Pyrrolo-quinoline quinone repeat" evidence="2">
    <location>
        <begin position="95"/>
        <end position="151"/>
    </location>
</feature>
<dbReference type="InterPro" id="IPR002372">
    <property type="entry name" value="PQQ_rpt_dom"/>
</dbReference>
<evidence type="ECO:0000256" key="1">
    <source>
        <dbReference type="SAM" id="SignalP"/>
    </source>
</evidence>
<accession>A0ABY4X9M0</accession>
<dbReference type="PANTHER" id="PTHR34512">
    <property type="entry name" value="CELL SURFACE PROTEIN"/>
    <property type="match status" value="1"/>
</dbReference>
<dbReference type="PANTHER" id="PTHR34512:SF30">
    <property type="entry name" value="OUTER MEMBRANE PROTEIN ASSEMBLY FACTOR BAMB"/>
    <property type="match status" value="1"/>
</dbReference>
<proteinExistence type="predicted"/>
<evidence type="ECO:0000259" key="2">
    <source>
        <dbReference type="Pfam" id="PF13360"/>
    </source>
</evidence>
<dbReference type="SMART" id="SM00564">
    <property type="entry name" value="PQQ"/>
    <property type="match status" value="7"/>
</dbReference>
<name>A0ABY4X9M0_9SPHN</name>
<feature type="chain" id="PRO_5046053994" evidence="1">
    <location>
        <begin position="17"/>
        <end position="467"/>
    </location>
</feature>
<dbReference type="Pfam" id="PF13360">
    <property type="entry name" value="PQQ_2"/>
    <property type="match status" value="2"/>
</dbReference>
<reference evidence="3" key="1">
    <citation type="journal article" date="2022" name="Toxins">
        <title>Genomic Analysis of Sphingopyxis sp. USTB-05 for Biodegrading Cyanobacterial Hepatotoxins.</title>
        <authorList>
            <person name="Liu C."/>
            <person name="Xu Q."/>
            <person name="Zhao Z."/>
            <person name="Zhang H."/>
            <person name="Liu X."/>
            <person name="Yin C."/>
            <person name="Liu Y."/>
            <person name="Yan H."/>
        </authorList>
    </citation>
    <scope>NUCLEOTIDE SEQUENCE</scope>
    <source>
        <strain evidence="3">NBD5</strain>
    </source>
</reference>
<organism evidence="3 4">
    <name type="scientific">Sphingomonas morindae</name>
    <dbReference type="NCBI Taxonomy" id="1541170"/>
    <lineage>
        <taxon>Bacteria</taxon>
        <taxon>Pseudomonadati</taxon>
        <taxon>Pseudomonadota</taxon>
        <taxon>Alphaproteobacteria</taxon>
        <taxon>Sphingomonadales</taxon>
        <taxon>Sphingomonadaceae</taxon>
        <taxon>Sphingomonas</taxon>
    </lineage>
</organism>
<dbReference type="EMBL" id="CP084930">
    <property type="protein sequence ID" value="USI73651.1"/>
    <property type="molecule type" value="Genomic_DNA"/>
</dbReference>
<dbReference type="InterPro" id="IPR015943">
    <property type="entry name" value="WD40/YVTN_repeat-like_dom_sf"/>
</dbReference>
<evidence type="ECO:0000313" key="3">
    <source>
        <dbReference type="EMBL" id="USI73651.1"/>
    </source>
</evidence>
<dbReference type="Proteomes" id="UP001056937">
    <property type="component" value="Chromosome 1"/>
</dbReference>
<keyword evidence="1" id="KW-0732">Signal</keyword>
<keyword evidence="4" id="KW-1185">Reference proteome</keyword>
<gene>
    <name evidence="3" type="ORF">LHA26_04035</name>
</gene>
<dbReference type="SUPFAM" id="SSF50998">
    <property type="entry name" value="Quinoprotein alcohol dehydrogenase-like"/>
    <property type="match status" value="1"/>
</dbReference>
<evidence type="ECO:0000313" key="4">
    <source>
        <dbReference type="Proteomes" id="UP001056937"/>
    </source>
</evidence>
<dbReference type="InterPro" id="IPR011047">
    <property type="entry name" value="Quinoprotein_ADH-like_sf"/>
</dbReference>
<dbReference type="Gene3D" id="2.130.10.10">
    <property type="entry name" value="YVTN repeat-like/Quinoprotein amine dehydrogenase"/>
    <property type="match status" value="1"/>
</dbReference>
<sequence>MMMSGRAMRKPLAAMTAVLLLSGCGIFKGHGDGKPKTAVLGERVPVLTVEEGASSDPGLANTPVQVPPAEVNSGWPQPGGNPQKAMGNVALGAQPARVWTARLEGAKAGARLGAAPVIADGKLYVMDTTATVRAFNAATGELLWKAQLAGREGPALKRGGPVGLVLGKKRKSFRKSLFGGGVSYDNGKLYATNGLGEVAQLDAASGKIEWKVTPAGPMRGAPAIGNGAVYAMTQDNQLYALNEADGATQWTASGPLQSAGVFGAGAPAIARGTVIAGFSSGDLDAYRYENGRVVWQDALTRTSVSTTVGDVSDVDASPVVDDTRVYAVGAGGRTIALDLVTGQRLWELNIGGISTPALGGDWLFVVSDTAQLYCIQRTTGKIRWTTQLDRWKNPKKKTKQITWSGPVLAGGRLLLTSTDGDLAYVAPETGKVSAQVRISKKPVNLPPVVANSMLYTLASDGTLSAWR</sequence>
<dbReference type="RefSeq" id="WP_252167457.1">
    <property type="nucleotide sequence ID" value="NZ_CP084930.1"/>
</dbReference>
<feature type="domain" description="Pyrrolo-quinoline quinone repeat" evidence="2">
    <location>
        <begin position="178"/>
        <end position="386"/>
    </location>
</feature>
<dbReference type="InterPro" id="IPR018391">
    <property type="entry name" value="PQQ_b-propeller_rpt"/>
</dbReference>
<dbReference type="PROSITE" id="PS51257">
    <property type="entry name" value="PROKAR_LIPOPROTEIN"/>
    <property type="match status" value="1"/>
</dbReference>